<evidence type="ECO:0000256" key="1">
    <source>
        <dbReference type="SAM" id="Phobius"/>
    </source>
</evidence>
<evidence type="ECO:0000313" key="3">
    <source>
        <dbReference type="Proteomes" id="UP000579647"/>
    </source>
</evidence>
<name>A0A840W9E1_9ACTN</name>
<comment type="caution">
    <text evidence="2">The sequence shown here is derived from an EMBL/GenBank/DDBJ whole genome shotgun (WGS) entry which is preliminary data.</text>
</comment>
<sequence>MSLITVAGMLGGLAVFLLARRGRKAAERLLADQRAGLIGPDEVARAKVQQKERSLRLGKGVCAFLGLLLLAVLGRAAVTGEWGGTTLYYAVLVVVLLLVSAFTLSRVAAEANEAKNELGRPGH</sequence>
<gene>
    <name evidence="2" type="ORF">HNR07_003871</name>
</gene>
<keyword evidence="1" id="KW-1133">Transmembrane helix</keyword>
<keyword evidence="1" id="KW-0812">Transmembrane</keyword>
<keyword evidence="1" id="KW-0472">Membrane</keyword>
<proteinExistence type="predicted"/>
<reference evidence="2 3" key="1">
    <citation type="submission" date="2020-08" db="EMBL/GenBank/DDBJ databases">
        <title>Sequencing the genomes of 1000 actinobacteria strains.</title>
        <authorList>
            <person name="Klenk H.-P."/>
        </authorList>
    </citation>
    <scope>NUCLEOTIDE SEQUENCE [LARGE SCALE GENOMIC DNA]</scope>
    <source>
        <strain evidence="2 3">DSM 44598</strain>
    </source>
</reference>
<evidence type="ECO:0000313" key="2">
    <source>
        <dbReference type="EMBL" id="MBB5492734.1"/>
    </source>
</evidence>
<feature type="transmembrane region" description="Helical" evidence="1">
    <location>
        <begin position="57"/>
        <end position="74"/>
    </location>
</feature>
<feature type="transmembrane region" description="Helical" evidence="1">
    <location>
        <begin position="86"/>
        <end position="105"/>
    </location>
</feature>
<organism evidence="2 3">
    <name type="scientific">Nocardiopsis metallicus</name>
    <dbReference type="NCBI Taxonomy" id="179819"/>
    <lineage>
        <taxon>Bacteria</taxon>
        <taxon>Bacillati</taxon>
        <taxon>Actinomycetota</taxon>
        <taxon>Actinomycetes</taxon>
        <taxon>Streptosporangiales</taxon>
        <taxon>Nocardiopsidaceae</taxon>
        <taxon>Nocardiopsis</taxon>
    </lineage>
</organism>
<dbReference type="AlphaFoldDB" id="A0A840W9E1"/>
<accession>A0A840W9E1</accession>
<dbReference type="EMBL" id="JACHDO010000001">
    <property type="protein sequence ID" value="MBB5492734.1"/>
    <property type="molecule type" value="Genomic_DNA"/>
</dbReference>
<protein>
    <submittedName>
        <fullName evidence="2">Na+/melibiose symporter-like transporter</fullName>
    </submittedName>
</protein>
<keyword evidence="3" id="KW-1185">Reference proteome</keyword>
<feature type="transmembrane region" description="Helical" evidence="1">
    <location>
        <begin position="6"/>
        <end position="22"/>
    </location>
</feature>
<dbReference type="RefSeq" id="WP_184366122.1">
    <property type="nucleotide sequence ID" value="NZ_BAAAKM010000080.1"/>
</dbReference>
<dbReference type="Proteomes" id="UP000579647">
    <property type="component" value="Unassembled WGS sequence"/>
</dbReference>